<organism evidence="1">
    <name type="scientific">Faucicola osloensis</name>
    <name type="common">Moraxella osloensis</name>
    <dbReference type="NCBI Taxonomy" id="34062"/>
    <lineage>
        <taxon>Bacteria</taxon>
        <taxon>Pseudomonadati</taxon>
        <taxon>Pseudomonadota</taxon>
        <taxon>Gammaproteobacteria</taxon>
        <taxon>Moraxellales</taxon>
        <taxon>Moraxellaceae</taxon>
        <taxon>Faucicola</taxon>
    </lineage>
</organism>
<accession>A0A6P1KE74</accession>
<gene>
    <name evidence="1" type="ORF">GSF12_06830</name>
</gene>
<name>A0A6P1KE74_FAUOS</name>
<proteinExistence type="predicted"/>
<protein>
    <recommendedName>
        <fullName evidence="2">Guanylate cyclase domain-containing protein</fullName>
    </recommendedName>
</protein>
<dbReference type="EMBL" id="CP047226">
    <property type="protein sequence ID" value="QHG09631.1"/>
    <property type="molecule type" value="Genomic_DNA"/>
</dbReference>
<sequence>MQNHISTEQNITSYEYKVCCFIDVLGFKQHIKGLVDDNDTPNFNAINNLYSSLKKLKELGEDAKSVNLGFEFSQFSDCIVISFNYENGSNLMFILLSLLHAQIELVQNGFLIRGGISIGRLHHSQEFVFGEALVKAYELESNLAKFPRIILHRDVIDICKEFGDHHPTQEEKYLNQIILEDEDGQSYLNYFESAISEFDEPIIDTLTYIQTIHSNFLDGFDHIESSDPIYEKLNWLNLKVKALEKIISIKE</sequence>
<evidence type="ECO:0008006" key="2">
    <source>
        <dbReference type="Google" id="ProtNLM"/>
    </source>
</evidence>
<dbReference type="AlphaFoldDB" id="A0A6P1KE74"/>
<reference evidence="1" key="1">
    <citation type="journal article" date="2020" name="Microbiol. Resour. Announc.">
        <title>Complete Genome Sequence of Moraxella osloensis Strain YV1, Isolated from an Australian Wastewater Treatment Plant.</title>
        <authorList>
            <person name="Batinovic S."/>
            <person name="Rice D.T.F."/>
            <person name="Seviour R.J."/>
            <person name="Petrovski S."/>
        </authorList>
    </citation>
    <scope>NUCLEOTIDE SEQUENCE</scope>
    <source>
        <strain evidence="1">YV1</strain>
    </source>
</reference>
<evidence type="ECO:0000313" key="1">
    <source>
        <dbReference type="EMBL" id="QHG09631.1"/>
    </source>
</evidence>